<dbReference type="GO" id="GO:0030139">
    <property type="term" value="C:endocytic vesicle"/>
    <property type="evidence" value="ECO:0007669"/>
    <property type="project" value="TreeGrafter"/>
</dbReference>
<keyword evidence="4" id="KW-1185">Reference proteome</keyword>
<evidence type="ECO:0000313" key="3">
    <source>
        <dbReference type="EMBL" id="PVU99991.1"/>
    </source>
</evidence>
<feature type="domain" description="CUE" evidence="2">
    <location>
        <begin position="340"/>
        <end position="383"/>
    </location>
</feature>
<accession>A0A2T9Z613</accession>
<dbReference type="InterPro" id="IPR041545">
    <property type="entry name" value="DUF5601"/>
</dbReference>
<evidence type="ECO:0000259" key="2">
    <source>
        <dbReference type="PROSITE" id="PS51140"/>
    </source>
</evidence>
<dbReference type="PANTHER" id="PTHR23101:SF25">
    <property type="entry name" value="GTPASE-ACTIVATING PROTEIN AND VPS9 DOMAIN-CONTAINING PROTEIN 1"/>
    <property type="match status" value="1"/>
</dbReference>
<proteinExistence type="predicted"/>
<dbReference type="Gene3D" id="1.20.1050.80">
    <property type="entry name" value="VPS9 domain"/>
    <property type="match status" value="2"/>
</dbReference>
<dbReference type="CDD" id="cd14279">
    <property type="entry name" value="CUE"/>
    <property type="match status" value="1"/>
</dbReference>
<dbReference type="OrthoDB" id="300289at2759"/>
<dbReference type="EMBL" id="MBFT01000010">
    <property type="protein sequence ID" value="PVU99991.1"/>
    <property type="molecule type" value="Genomic_DNA"/>
</dbReference>
<dbReference type="GO" id="GO:0016192">
    <property type="term" value="P:vesicle-mediated transport"/>
    <property type="evidence" value="ECO:0007669"/>
    <property type="project" value="InterPro"/>
</dbReference>
<dbReference type="InterPro" id="IPR009060">
    <property type="entry name" value="UBA-like_sf"/>
</dbReference>
<name>A0A2T9Z613_9FUNG</name>
<dbReference type="InterPro" id="IPR003123">
    <property type="entry name" value="VPS9"/>
</dbReference>
<dbReference type="SUPFAM" id="SSF109993">
    <property type="entry name" value="VPS9 domain"/>
    <property type="match status" value="1"/>
</dbReference>
<dbReference type="InterPro" id="IPR037191">
    <property type="entry name" value="VPS9_dom_sf"/>
</dbReference>
<dbReference type="Pfam" id="PF18151">
    <property type="entry name" value="DUF5601"/>
    <property type="match status" value="1"/>
</dbReference>
<dbReference type="Gene3D" id="1.10.246.120">
    <property type="match status" value="1"/>
</dbReference>
<feature type="region of interest" description="Disordered" evidence="1">
    <location>
        <begin position="461"/>
        <end position="485"/>
    </location>
</feature>
<dbReference type="Gene3D" id="1.10.8.10">
    <property type="entry name" value="DNA helicase RuvA subunit, C-terminal domain"/>
    <property type="match status" value="1"/>
</dbReference>
<feature type="compositionally biased region" description="Polar residues" evidence="1">
    <location>
        <begin position="1"/>
        <end position="11"/>
    </location>
</feature>
<protein>
    <recommendedName>
        <fullName evidence="2">CUE domain-containing protein</fullName>
    </recommendedName>
</protein>
<dbReference type="InterPro" id="IPR003892">
    <property type="entry name" value="CUE"/>
</dbReference>
<reference evidence="3 4" key="1">
    <citation type="journal article" date="2018" name="MBio">
        <title>Comparative Genomics Reveals the Core Gene Toolbox for the Fungus-Insect Symbiosis.</title>
        <authorList>
            <person name="Wang Y."/>
            <person name="Stata M."/>
            <person name="Wang W."/>
            <person name="Stajich J.E."/>
            <person name="White M.M."/>
            <person name="Moncalvo J.M."/>
        </authorList>
    </citation>
    <scope>NUCLEOTIDE SEQUENCE [LARGE SCALE GENOMIC DNA]</scope>
    <source>
        <strain evidence="3 4">AUS-77-4</strain>
    </source>
</reference>
<dbReference type="GO" id="GO:0005829">
    <property type="term" value="C:cytosol"/>
    <property type="evidence" value="ECO:0007669"/>
    <property type="project" value="TreeGrafter"/>
</dbReference>
<evidence type="ECO:0000313" key="4">
    <source>
        <dbReference type="Proteomes" id="UP000245699"/>
    </source>
</evidence>
<organism evidence="3 4">
    <name type="scientific">Furculomyces boomerangus</name>
    <dbReference type="NCBI Taxonomy" id="61424"/>
    <lineage>
        <taxon>Eukaryota</taxon>
        <taxon>Fungi</taxon>
        <taxon>Fungi incertae sedis</taxon>
        <taxon>Zoopagomycota</taxon>
        <taxon>Kickxellomycotina</taxon>
        <taxon>Harpellomycetes</taxon>
        <taxon>Harpellales</taxon>
        <taxon>Harpellaceae</taxon>
        <taxon>Furculomyces</taxon>
    </lineage>
</organism>
<dbReference type="InterPro" id="IPR045046">
    <property type="entry name" value="Vps9-like"/>
</dbReference>
<dbReference type="Pfam" id="PF02204">
    <property type="entry name" value="VPS9"/>
    <property type="match status" value="1"/>
</dbReference>
<dbReference type="Proteomes" id="UP000245699">
    <property type="component" value="Unassembled WGS sequence"/>
</dbReference>
<dbReference type="SUPFAM" id="SSF46934">
    <property type="entry name" value="UBA-like"/>
    <property type="match status" value="1"/>
</dbReference>
<dbReference type="GO" id="GO:0043130">
    <property type="term" value="F:ubiquitin binding"/>
    <property type="evidence" value="ECO:0007669"/>
    <property type="project" value="InterPro"/>
</dbReference>
<sequence length="485" mass="54692">MDPNTDPSPQITGPHVSRKPSSSKVQNAIQDIISQFDPIIDPASKNQNAFIGTEFWVDKSGFSYNKFLLQLRNPAAKKFDRRNLSLNEQTKLIHEFYQYIFAKMCTNEVWKDLGDKEKENTKEGVEKLIMNKLYPICFSPASTDDSAKDKVLREKMSLFRWIKESHLDIPSGAQNSSFIEFARAVSNVQYISRFRSADKLQSEAGYYLTNVFGAISFIESMDSSCLSISQEDFDRHLELSIWEIGAEKRAREKSKLNAKNQSGSKGYWSTLLDEEPSERATWLLEKGSSFAKNTLEKTNQLVGKLLLDLAPNEGPPLPQRAPQTIETLQPTTRNDISLREREETLQLVCDMFPSFDREVCEMVLAANNYLVTESIESLLEMTVADQDDDNPLLSSTSETAAEDVILTETNEEPKNAALPETNANAELTETNTKNVKVDVVLTGNTTKETKDVKNIAVDTTSNTIAEDNEDQWKGEWADDSSEDEK</sequence>
<dbReference type="GO" id="GO:0031267">
    <property type="term" value="F:small GTPase binding"/>
    <property type="evidence" value="ECO:0007669"/>
    <property type="project" value="TreeGrafter"/>
</dbReference>
<dbReference type="AlphaFoldDB" id="A0A2T9Z613"/>
<dbReference type="PANTHER" id="PTHR23101">
    <property type="entry name" value="RAB GDP/GTP EXCHANGE FACTOR"/>
    <property type="match status" value="1"/>
</dbReference>
<dbReference type="STRING" id="61424.A0A2T9Z613"/>
<evidence type="ECO:0000256" key="1">
    <source>
        <dbReference type="SAM" id="MobiDB-lite"/>
    </source>
</evidence>
<dbReference type="PROSITE" id="PS51140">
    <property type="entry name" value="CUE"/>
    <property type="match status" value="1"/>
</dbReference>
<dbReference type="GO" id="GO:0005085">
    <property type="term" value="F:guanyl-nucleotide exchange factor activity"/>
    <property type="evidence" value="ECO:0007669"/>
    <property type="project" value="InterPro"/>
</dbReference>
<comment type="caution">
    <text evidence="3">The sequence shown here is derived from an EMBL/GenBank/DDBJ whole genome shotgun (WGS) entry which is preliminary data.</text>
</comment>
<dbReference type="SMART" id="SM00546">
    <property type="entry name" value="CUE"/>
    <property type="match status" value="1"/>
</dbReference>
<feature type="region of interest" description="Disordered" evidence="1">
    <location>
        <begin position="1"/>
        <end position="22"/>
    </location>
</feature>
<gene>
    <name evidence="3" type="ORF">BB559_000248</name>
</gene>